<reference evidence="9" key="2">
    <citation type="journal article" date="2021" name="PeerJ">
        <title>Extensive microbial diversity within the chicken gut microbiome revealed by metagenomics and culture.</title>
        <authorList>
            <person name="Gilroy R."/>
            <person name="Ravi A."/>
            <person name="Getino M."/>
            <person name="Pursley I."/>
            <person name="Horton D.L."/>
            <person name="Alikhan N.F."/>
            <person name="Baker D."/>
            <person name="Gharbi K."/>
            <person name="Hall N."/>
            <person name="Watson M."/>
            <person name="Adriaenssens E.M."/>
            <person name="Foster-Nyarko E."/>
            <person name="Jarju S."/>
            <person name="Secka A."/>
            <person name="Antonio M."/>
            <person name="Oren A."/>
            <person name="Chaudhuri R.R."/>
            <person name="La Ragione R."/>
            <person name="Hildebrand F."/>
            <person name="Pallen M.J."/>
        </authorList>
    </citation>
    <scope>NUCLEOTIDE SEQUENCE</scope>
    <source>
        <strain evidence="9">CHK189-12415</strain>
    </source>
</reference>
<evidence type="ECO:0000256" key="6">
    <source>
        <dbReference type="ARBA" id="ARBA00034125"/>
    </source>
</evidence>
<evidence type="ECO:0000313" key="9">
    <source>
        <dbReference type="EMBL" id="HIR61675.1"/>
    </source>
</evidence>
<keyword evidence="5 7" id="KW-0472">Membrane</keyword>
<dbReference type="EMBL" id="DVHA01000289">
    <property type="protein sequence ID" value="HIR61675.1"/>
    <property type="molecule type" value="Genomic_DNA"/>
</dbReference>
<dbReference type="InterPro" id="IPR010619">
    <property type="entry name" value="ThrE-like_N"/>
</dbReference>
<evidence type="ECO:0000313" key="10">
    <source>
        <dbReference type="Proteomes" id="UP000824241"/>
    </source>
</evidence>
<comment type="similarity">
    <text evidence="6">Belongs to the ThrE exporter (TC 2.A.79) family.</text>
</comment>
<protein>
    <submittedName>
        <fullName evidence="9">Threonine/serine exporter family protein</fullName>
    </submittedName>
</protein>
<keyword evidence="3 7" id="KW-0812">Transmembrane</keyword>
<evidence type="ECO:0000256" key="3">
    <source>
        <dbReference type="ARBA" id="ARBA00022692"/>
    </source>
</evidence>
<evidence type="ECO:0000256" key="1">
    <source>
        <dbReference type="ARBA" id="ARBA00004651"/>
    </source>
</evidence>
<gene>
    <name evidence="9" type="ORF">IAB37_08895</name>
</gene>
<dbReference type="Proteomes" id="UP000824241">
    <property type="component" value="Unassembled WGS sequence"/>
</dbReference>
<dbReference type="PANTHER" id="PTHR34390">
    <property type="entry name" value="UPF0442 PROTEIN YJJB-RELATED"/>
    <property type="match status" value="1"/>
</dbReference>
<evidence type="ECO:0000256" key="4">
    <source>
        <dbReference type="ARBA" id="ARBA00022989"/>
    </source>
</evidence>
<feature type="transmembrane region" description="Helical" evidence="7">
    <location>
        <begin position="239"/>
        <end position="263"/>
    </location>
</feature>
<accession>A0A9D1J5L1</accession>
<feature type="transmembrane region" description="Helical" evidence="7">
    <location>
        <begin position="155"/>
        <end position="173"/>
    </location>
</feature>
<dbReference type="InterPro" id="IPR050539">
    <property type="entry name" value="ThrE_Dicarb/AminoAcid_Exp"/>
</dbReference>
<feature type="transmembrane region" description="Helical" evidence="7">
    <location>
        <begin position="131"/>
        <end position="149"/>
    </location>
</feature>
<evidence type="ECO:0000256" key="7">
    <source>
        <dbReference type="SAM" id="Phobius"/>
    </source>
</evidence>
<dbReference type="PANTHER" id="PTHR34390:SF2">
    <property type="entry name" value="SUCCINATE TRANSPORTER SUBUNIT YJJP-RELATED"/>
    <property type="match status" value="1"/>
</dbReference>
<keyword evidence="4 7" id="KW-1133">Transmembrane helix</keyword>
<sequence>MSLTLEEKIARRGENVSDQAVCELSLYAGHILLESGAELFRVEDTIRRINDAYGIESDNAFVLSNGIFLTAGSGREGLFARVEHIPIASSHLDRVAAVNQLSREIAEGRHTVPEARAILEGIQKSPEKKNLFRVLASGVGSGAFCVLFGGTAGDALAALLTGLLLYLVILYPLRRPMSKIVQNLLCGAFVAGCAVGFTRLGLGENLDAVIGGSIVPLVPGLAFTTGIRDIGNQDYISGAVRMLDALLTIFSVALGVGLTISFLHRLVGGIL</sequence>
<comment type="caution">
    <text evidence="9">The sequence shown here is derived from an EMBL/GenBank/DDBJ whole genome shotgun (WGS) entry which is preliminary data.</text>
</comment>
<dbReference type="GO" id="GO:0005886">
    <property type="term" value="C:plasma membrane"/>
    <property type="evidence" value="ECO:0007669"/>
    <property type="project" value="UniProtKB-SubCell"/>
</dbReference>
<dbReference type="Pfam" id="PF06738">
    <property type="entry name" value="ThrE"/>
    <property type="match status" value="1"/>
</dbReference>
<name>A0A9D1J5L1_9FIRM</name>
<dbReference type="AlphaFoldDB" id="A0A9D1J5L1"/>
<organism evidence="9 10">
    <name type="scientific">Candidatus Faecivivens stercoravium</name>
    <dbReference type="NCBI Taxonomy" id="2840803"/>
    <lineage>
        <taxon>Bacteria</taxon>
        <taxon>Bacillati</taxon>
        <taxon>Bacillota</taxon>
        <taxon>Clostridia</taxon>
        <taxon>Eubacteriales</taxon>
        <taxon>Oscillospiraceae</taxon>
        <taxon>Oscillospiraceae incertae sedis</taxon>
        <taxon>Candidatus Faecivivens</taxon>
    </lineage>
</organism>
<comment type="subcellular location">
    <subcellularLocation>
        <location evidence="1">Cell membrane</location>
        <topology evidence="1">Multi-pass membrane protein</topology>
    </subcellularLocation>
</comment>
<dbReference type="GO" id="GO:0015744">
    <property type="term" value="P:succinate transport"/>
    <property type="evidence" value="ECO:0007669"/>
    <property type="project" value="TreeGrafter"/>
</dbReference>
<dbReference type="GO" id="GO:0022857">
    <property type="term" value="F:transmembrane transporter activity"/>
    <property type="evidence" value="ECO:0007669"/>
    <property type="project" value="InterPro"/>
</dbReference>
<evidence type="ECO:0000256" key="5">
    <source>
        <dbReference type="ARBA" id="ARBA00023136"/>
    </source>
</evidence>
<keyword evidence="2" id="KW-1003">Cell membrane</keyword>
<feature type="transmembrane region" description="Helical" evidence="7">
    <location>
        <begin position="180"/>
        <end position="202"/>
    </location>
</feature>
<evidence type="ECO:0000259" key="8">
    <source>
        <dbReference type="Pfam" id="PF06738"/>
    </source>
</evidence>
<feature type="domain" description="Threonine/serine exporter-like N-terminal" evidence="8">
    <location>
        <begin position="24"/>
        <end position="262"/>
    </location>
</feature>
<proteinExistence type="inferred from homology"/>
<reference evidence="9" key="1">
    <citation type="submission" date="2020-10" db="EMBL/GenBank/DDBJ databases">
        <authorList>
            <person name="Gilroy R."/>
        </authorList>
    </citation>
    <scope>NUCLEOTIDE SEQUENCE</scope>
    <source>
        <strain evidence="9">CHK189-12415</strain>
    </source>
</reference>
<evidence type="ECO:0000256" key="2">
    <source>
        <dbReference type="ARBA" id="ARBA00022475"/>
    </source>
</evidence>